<evidence type="ECO:0000313" key="3">
    <source>
        <dbReference type="Proteomes" id="UP001208570"/>
    </source>
</evidence>
<feature type="region of interest" description="Disordered" evidence="1">
    <location>
        <begin position="607"/>
        <end position="629"/>
    </location>
</feature>
<feature type="compositionally biased region" description="Polar residues" evidence="1">
    <location>
        <begin position="611"/>
        <end position="620"/>
    </location>
</feature>
<sequence>MREKSRKAVKDIRTKLDELRKEEVQKSGIMRSRPATINNPNLKSQRPPRPPPPDHSSILGYNPMSSSLRRKPSVERTRQYKVINMDELDDSALMPHTRPRSPSSPSTHTMLPRSPGQSLYRQSRHSRRLASEDTDILSDITYQRVSLDLLGDQDIQSMLKKSYSLEDLTVPSDEWEDESIEESDSGSERDIVSYKSLDVCDGANNEDSDKENDKTYENSENITGQDTLMMFDDVQFGNKDINSNQKVSADHPLPAAASVIMTTHSPTTSHDSKFENNLALTNAVQRTDAVNTEGHSATLQPSIGFEDDFNINMNAEAPPVPPKIPLKRGHTIDTSTVSSSSTGIYAPISLTSVPESGRPEARPRTSIARQPAFYKQQRPASFRKSSATSQQAMDAQTIKDARTAFMKSDTTKSVMQRRDELDQFDPLVTGQLAVDTPCKNPESQTDDEENLLKDPGLNTIGGYWSGVGSPYQTAVCTQRASPLPRPRHHQSVQQLIRHFSPCGSGQSPGLVMGRPVSQVMMRNKTNVSLNLDRPASMYVESQQDPFSDLVTISTVPSCLNQTMMKSTLPPNIYTNGGTTMSSAAVSVSGIGQSVALNTTIQPGPIIENPHSPLSLNTPNKGPQMWETFD</sequence>
<feature type="region of interest" description="Disordered" evidence="1">
    <location>
        <begin position="19"/>
        <end position="131"/>
    </location>
</feature>
<feature type="compositionally biased region" description="Low complexity" evidence="1">
    <location>
        <begin position="100"/>
        <end position="109"/>
    </location>
</feature>
<proteinExistence type="predicted"/>
<dbReference type="Proteomes" id="UP001208570">
    <property type="component" value="Unassembled WGS sequence"/>
</dbReference>
<accession>A0AAD9K4S4</accession>
<organism evidence="2 3">
    <name type="scientific">Paralvinella palmiformis</name>
    <dbReference type="NCBI Taxonomy" id="53620"/>
    <lineage>
        <taxon>Eukaryota</taxon>
        <taxon>Metazoa</taxon>
        <taxon>Spiralia</taxon>
        <taxon>Lophotrochozoa</taxon>
        <taxon>Annelida</taxon>
        <taxon>Polychaeta</taxon>
        <taxon>Sedentaria</taxon>
        <taxon>Canalipalpata</taxon>
        <taxon>Terebellida</taxon>
        <taxon>Terebelliformia</taxon>
        <taxon>Alvinellidae</taxon>
        <taxon>Paralvinella</taxon>
    </lineage>
</organism>
<evidence type="ECO:0000313" key="2">
    <source>
        <dbReference type="EMBL" id="KAK2164759.1"/>
    </source>
</evidence>
<evidence type="ECO:0000256" key="1">
    <source>
        <dbReference type="SAM" id="MobiDB-lite"/>
    </source>
</evidence>
<feature type="compositionally biased region" description="Acidic residues" evidence="1">
    <location>
        <begin position="173"/>
        <end position="185"/>
    </location>
</feature>
<keyword evidence="3" id="KW-1185">Reference proteome</keyword>
<reference evidence="2" key="1">
    <citation type="journal article" date="2023" name="Mol. Biol. Evol.">
        <title>Third-Generation Sequencing Reveals the Adaptive Role of the Epigenome in Three Deep-Sea Polychaetes.</title>
        <authorList>
            <person name="Perez M."/>
            <person name="Aroh O."/>
            <person name="Sun Y."/>
            <person name="Lan Y."/>
            <person name="Juniper S.K."/>
            <person name="Young C.R."/>
            <person name="Angers B."/>
            <person name="Qian P.Y."/>
        </authorList>
    </citation>
    <scope>NUCLEOTIDE SEQUENCE</scope>
    <source>
        <strain evidence="2">P08H-3</strain>
    </source>
</reference>
<dbReference type="EMBL" id="JAODUP010000059">
    <property type="protein sequence ID" value="KAK2164759.1"/>
    <property type="molecule type" value="Genomic_DNA"/>
</dbReference>
<dbReference type="AlphaFoldDB" id="A0AAD9K4S4"/>
<protein>
    <submittedName>
        <fullName evidence="2">Uncharacterized protein</fullName>
    </submittedName>
</protein>
<comment type="caution">
    <text evidence="2">The sequence shown here is derived from an EMBL/GenBank/DDBJ whole genome shotgun (WGS) entry which is preliminary data.</text>
</comment>
<feature type="region of interest" description="Disordered" evidence="1">
    <location>
        <begin position="171"/>
        <end position="218"/>
    </location>
</feature>
<gene>
    <name evidence="2" type="ORF">LSH36_59g07024</name>
</gene>
<feature type="region of interest" description="Disordered" evidence="1">
    <location>
        <begin position="433"/>
        <end position="452"/>
    </location>
</feature>
<feature type="compositionally biased region" description="Polar residues" evidence="1">
    <location>
        <begin position="35"/>
        <end position="44"/>
    </location>
</feature>
<name>A0AAD9K4S4_9ANNE</name>